<evidence type="ECO:0000313" key="1">
    <source>
        <dbReference type="EMBL" id="KAF5766131.1"/>
    </source>
</evidence>
<organism evidence="1 2">
    <name type="scientific">Helianthus annuus</name>
    <name type="common">Common sunflower</name>
    <dbReference type="NCBI Taxonomy" id="4232"/>
    <lineage>
        <taxon>Eukaryota</taxon>
        <taxon>Viridiplantae</taxon>
        <taxon>Streptophyta</taxon>
        <taxon>Embryophyta</taxon>
        <taxon>Tracheophyta</taxon>
        <taxon>Spermatophyta</taxon>
        <taxon>Magnoliopsida</taxon>
        <taxon>eudicotyledons</taxon>
        <taxon>Gunneridae</taxon>
        <taxon>Pentapetalae</taxon>
        <taxon>asterids</taxon>
        <taxon>campanulids</taxon>
        <taxon>Asterales</taxon>
        <taxon>Asteraceae</taxon>
        <taxon>Asteroideae</taxon>
        <taxon>Heliantheae alliance</taxon>
        <taxon>Heliantheae</taxon>
        <taxon>Helianthus</taxon>
    </lineage>
</organism>
<evidence type="ECO:0000313" key="2">
    <source>
        <dbReference type="Proteomes" id="UP000215914"/>
    </source>
</evidence>
<dbReference type="Gramene" id="mRNA:HanXRQr2_Chr15g0711721">
    <property type="protein sequence ID" value="CDS:HanXRQr2_Chr15g0711721.1"/>
    <property type="gene ID" value="HanXRQr2_Chr15g0711721"/>
</dbReference>
<gene>
    <name evidence="1" type="ORF">HanXRQr2_Chr15g0711721</name>
</gene>
<keyword evidence="2" id="KW-1185">Reference proteome</keyword>
<dbReference type="Proteomes" id="UP000215914">
    <property type="component" value="Unassembled WGS sequence"/>
</dbReference>
<dbReference type="EMBL" id="MNCJ02000330">
    <property type="protein sequence ID" value="KAF5766131.1"/>
    <property type="molecule type" value="Genomic_DNA"/>
</dbReference>
<protein>
    <submittedName>
        <fullName evidence="1">Transcription factor interactor and regulator CCHC(Zn) family</fullName>
    </submittedName>
</protein>
<dbReference type="PANTHER" id="PTHR46410:SF26">
    <property type="entry name" value="BULB-TYPE LECTIN DOMAIN-CONTAINING PROTEIN-RELATED"/>
    <property type="match status" value="1"/>
</dbReference>
<dbReference type="AlphaFoldDB" id="A0A9K3E4Z2"/>
<comment type="caution">
    <text evidence="1">The sequence shown here is derived from an EMBL/GenBank/DDBJ whole genome shotgun (WGS) entry which is preliminary data.</text>
</comment>
<reference evidence="1" key="1">
    <citation type="journal article" date="2017" name="Nature">
        <title>The sunflower genome provides insights into oil metabolism, flowering and Asterid evolution.</title>
        <authorList>
            <person name="Badouin H."/>
            <person name="Gouzy J."/>
            <person name="Grassa C.J."/>
            <person name="Murat F."/>
            <person name="Staton S.E."/>
            <person name="Cottret L."/>
            <person name="Lelandais-Briere C."/>
            <person name="Owens G.L."/>
            <person name="Carrere S."/>
            <person name="Mayjonade B."/>
            <person name="Legrand L."/>
            <person name="Gill N."/>
            <person name="Kane N.C."/>
            <person name="Bowers J.E."/>
            <person name="Hubner S."/>
            <person name="Bellec A."/>
            <person name="Berard A."/>
            <person name="Berges H."/>
            <person name="Blanchet N."/>
            <person name="Boniface M.C."/>
            <person name="Brunel D."/>
            <person name="Catrice O."/>
            <person name="Chaidir N."/>
            <person name="Claudel C."/>
            <person name="Donnadieu C."/>
            <person name="Faraut T."/>
            <person name="Fievet G."/>
            <person name="Helmstetter N."/>
            <person name="King M."/>
            <person name="Knapp S.J."/>
            <person name="Lai Z."/>
            <person name="Le Paslier M.C."/>
            <person name="Lippi Y."/>
            <person name="Lorenzon L."/>
            <person name="Mandel J.R."/>
            <person name="Marage G."/>
            <person name="Marchand G."/>
            <person name="Marquand E."/>
            <person name="Bret-Mestries E."/>
            <person name="Morien E."/>
            <person name="Nambeesan S."/>
            <person name="Nguyen T."/>
            <person name="Pegot-Espagnet P."/>
            <person name="Pouilly N."/>
            <person name="Raftis F."/>
            <person name="Sallet E."/>
            <person name="Schiex T."/>
            <person name="Thomas J."/>
            <person name="Vandecasteele C."/>
            <person name="Vares D."/>
            <person name="Vear F."/>
            <person name="Vautrin S."/>
            <person name="Crespi M."/>
            <person name="Mangin B."/>
            <person name="Burke J.M."/>
            <person name="Salse J."/>
            <person name="Munos S."/>
            <person name="Vincourt P."/>
            <person name="Rieseberg L.H."/>
            <person name="Langlade N.B."/>
        </authorList>
    </citation>
    <scope>NUCLEOTIDE SEQUENCE</scope>
    <source>
        <tissue evidence="1">Leaves</tissue>
    </source>
</reference>
<dbReference type="PANTHER" id="PTHR46410">
    <property type="entry name" value="AT-RICH INTERACTIVE DOMAIN-CONTAINING PROTEIN 2"/>
    <property type="match status" value="1"/>
</dbReference>
<name>A0A9K3E4Z2_HELAN</name>
<proteinExistence type="predicted"/>
<reference evidence="1" key="2">
    <citation type="submission" date="2020-06" db="EMBL/GenBank/DDBJ databases">
        <title>Helianthus annuus Genome sequencing and assembly Release 2.</title>
        <authorList>
            <person name="Gouzy J."/>
            <person name="Langlade N."/>
            <person name="Munos S."/>
        </authorList>
    </citation>
    <scope>NUCLEOTIDE SEQUENCE</scope>
    <source>
        <tissue evidence="1">Leaves</tissue>
    </source>
</reference>
<sequence length="235" mass="27075">MYYRQMFAGYQDIFPPNLKVSISYSLSFNLSCSAHLLIMSAKYVISSAANGNTYADGDDVSGVQHSGIRATSRSDAEIKPTVTTMPCQHCFDEKNERKRRSRRERLCYYCHLPGHQIYTCKAKENDEELQLIRQAINAGIRTQNEEVHCHDEMIVTGTDGGQWKDIWYVNSTFHHHYVGNIDVFKRVKHIMGVETKSGMNNFIFIRGVGIVEMKTGNETLRFPVYFTHRILIEMF</sequence>
<accession>A0A9K3E4Z2</accession>